<dbReference type="Proteomes" id="UP000319160">
    <property type="component" value="Unassembled WGS sequence"/>
</dbReference>
<dbReference type="PANTHER" id="PTHR24305">
    <property type="entry name" value="CYTOCHROME P450"/>
    <property type="match status" value="1"/>
</dbReference>
<dbReference type="Pfam" id="PF00067">
    <property type="entry name" value="p450"/>
    <property type="match status" value="1"/>
</dbReference>
<evidence type="ECO:0000313" key="10">
    <source>
        <dbReference type="Proteomes" id="UP000319160"/>
    </source>
</evidence>
<evidence type="ECO:0000259" key="8">
    <source>
        <dbReference type="SMART" id="SM00672"/>
    </source>
</evidence>
<evidence type="ECO:0000313" key="9">
    <source>
        <dbReference type="EMBL" id="TRX90369.1"/>
    </source>
</evidence>
<dbReference type="PRINTS" id="PR00463">
    <property type="entry name" value="EP450I"/>
</dbReference>
<name>A0A553HQZ3_9PEZI</name>
<dbReference type="OrthoDB" id="3934656at2759"/>
<evidence type="ECO:0000256" key="3">
    <source>
        <dbReference type="ARBA" id="ARBA00022617"/>
    </source>
</evidence>
<dbReference type="InterPro" id="IPR002401">
    <property type="entry name" value="Cyt_P450_E_grp-I"/>
</dbReference>
<reference evidence="10" key="1">
    <citation type="submission" date="2019-06" db="EMBL/GenBank/DDBJ databases">
        <title>Draft genome sequence of the griseofulvin-producing fungus Xylaria cubensis strain G536.</title>
        <authorList>
            <person name="Mead M.E."/>
            <person name="Raja H.A."/>
            <person name="Steenwyk J.L."/>
            <person name="Knowles S.L."/>
            <person name="Oberlies N.H."/>
            <person name="Rokas A."/>
        </authorList>
    </citation>
    <scope>NUCLEOTIDE SEQUENCE [LARGE SCALE GENOMIC DNA]</scope>
    <source>
        <strain evidence="10">G536</strain>
    </source>
</reference>
<keyword evidence="10" id="KW-1185">Reference proteome</keyword>
<evidence type="ECO:0000256" key="4">
    <source>
        <dbReference type="ARBA" id="ARBA00022723"/>
    </source>
</evidence>
<sequence>MGLATSSTTTGSLLSICFLLLSAFLLRRRYGTTLRQVPGPFWASFGSGWQIWHAIKGDIEKAMMKLHEEHGHFVRISHEEVSCSHPDAVRTILLQPLVKGDWYKACAIPDKYHQTAMSEVNPQRKGEMKKIFAPGYLSSNVLRSEAHLDTCLNKLQAHLVRLAETHEPVNLEKWFFFWSSDSVAGLVFSGTFGFLDAACDIGNSIANARVFLLYLSITAHAYWIHDLLFGNPLLKYIGFKPKQHIMDTTERAVEARRRNPDAGQDMIEQWGLAFRKTHIPGFKEEDLVQNAASTVTAGVETTAVTLHSFVYHCAHYPEVRRKVYAEIDAAQAAGQLSPTIKASEVLRLPYLQAVLKEILRFFPPVPSAQPRKVPPGGLTIGDQTFPAGSTVSVNPLVIQHSEECYGPTAKQFIPERWLGEEGKALEKYFITFGQGYNSCPGRPIAFIQLSKAAAMLTREFEFEEANKGSEWKYLNRFGRNLAAEQMASRTDQLGHLSDVYQFLNLSEKECKATFPDLTQDLDATVALGPFTLKQADSPLQARIKNGQLYIIHAEGRDALSPELLQAREAALHQINRAIITSPEELPDTVFSLNIRDQPYGTAWSYSRPAYAAPASALPPIKRAFLMPHFAFWSWPLPSIGSLARAAEAIARIEDDLPFARKDPRVVWRGSARFNGVHQPTLRWDLLRVTAGAEWADVRALDSYEMVTSPQDAVKSNLVRERKVKGERKPIGQEGKGGDGHDEEVRLETKTTGNREQEDANTSSDGNTTALIIEDFCRYKYVLYTDGVTYSGRLPFLQMCRSVLLTPPIAWRQHMTHLVRPLFSSDLGFGPPPEWTISPGVRKAWPTHYSPAKANAIFVAPDWSDLESTISWLEAHPDVAEAIARRQRNLFVERGYLSPAMETCYWRALIRGWSLVVRLEEKGWEDRLGVSWEEFSLG</sequence>
<feature type="binding site" description="axial binding residue" evidence="6">
    <location>
        <position position="439"/>
    </location>
    <ligand>
        <name>heme</name>
        <dbReference type="ChEBI" id="CHEBI:30413"/>
    </ligand>
    <ligandPart>
        <name>Fe</name>
        <dbReference type="ChEBI" id="CHEBI:18248"/>
    </ligandPart>
</feature>
<dbReference type="SUPFAM" id="SSF48264">
    <property type="entry name" value="Cytochrome P450"/>
    <property type="match status" value="1"/>
</dbReference>
<dbReference type="GO" id="GO:0016705">
    <property type="term" value="F:oxidoreductase activity, acting on paired donors, with incorporation or reduction of molecular oxygen"/>
    <property type="evidence" value="ECO:0007669"/>
    <property type="project" value="InterPro"/>
</dbReference>
<dbReference type="SMART" id="SM00672">
    <property type="entry name" value="CAP10"/>
    <property type="match status" value="1"/>
</dbReference>
<dbReference type="InterPro" id="IPR036396">
    <property type="entry name" value="Cyt_P450_sf"/>
</dbReference>
<evidence type="ECO:0000256" key="1">
    <source>
        <dbReference type="ARBA" id="ARBA00001971"/>
    </source>
</evidence>
<accession>A0A553HQZ3</accession>
<gene>
    <name evidence="9" type="ORF">FHL15_008734</name>
</gene>
<keyword evidence="4 6" id="KW-0479">Metal-binding</keyword>
<dbReference type="Gene3D" id="1.10.630.10">
    <property type="entry name" value="Cytochrome P450"/>
    <property type="match status" value="1"/>
</dbReference>
<dbReference type="Pfam" id="PF05686">
    <property type="entry name" value="Glyco_transf_90"/>
    <property type="match status" value="1"/>
</dbReference>
<feature type="compositionally biased region" description="Basic and acidic residues" evidence="7">
    <location>
        <begin position="726"/>
        <end position="757"/>
    </location>
</feature>
<protein>
    <recommendedName>
        <fullName evidence="8">Glycosyl transferase CAP10 domain-containing protein</fullName>
    </recommendedName>
</protein>
<dbReference type="InterPro" id="IPR001128">
    <property type="entry name" value="Cyt_P450"/>
</dbReference>
<proteinExistence type="inferred from homology"/>
<comment type="caution">
    <text evidence="9">The sequence shown here is derived from an EMBL/GenBank/DDBJ whole genome shotgun (WGS) entry which is preliminary data.</text>
</comment>
<evidence type="ECO:0000256" key="6">
    <source>
        <dbReference type="PIRSR" id="PIRSR602401-1"/>
    </source>
</evidence>
<dbReference type="AlphaFoldDB" id="A0A553HQZ3"/>
<dbReference type="GO" id="GO:0020037">
    <property type="term" value="F:heme binding"/>
    <property type="evidence" value="ECO:0007669"/>
    <property type="project" value="InterPro"/>
</dbReference>
<dbReference type="PRINTS" id="PR00385">
    <property type="entry name" value="P450"/>
</dbReference>
<keyword evidence="5 6" id="KW-0408">Iron</keyword>
<evidence type="ECO:0000256" key="7">
    <source>
        <dbReference type="SAM" id="MobiDB-lite"/>
    </source>
</evidence>
<evidence type="ECO:0000256" key="5">
    <source>
        <dbReference type="ARBA" id="ARBA00023004"/>
    </source>
</evidence>
<comment type="similarity">
    <text evidence="2">Belongs to the cytochrome P450 family.</text>
</comment>
<dbReference type="EMBL" id="VFLP01000056">
    <property type="protein sequence ID" value="TRX90369.1"/>
    <property type="molecule type" value="Genomic_DNA"/>
</dbReference>
<keyword evidence="3 6" id="KW-0349">Heme</keyword>
<evidence type="ECO:0000256" key="2">
    <source>
        <dbReference type="ARBA" id="ARBA00010617"/>
    </source>
</evidence>
<organism evidence="9 10">
    <name type="scientific">Xylaria flabelliformis</name>
    <dbReference type="NCBI Taxonomy" id="2512241"/>
    <lineage>
        <taxon>Eukaryota</taxon>
        <taxon>Fungi</taxon>
        <taxon>Dikarya</taxon>
        <taxon>Ascomycota</taxon>
        <taxon>Pezizomycotina</taxon>
        <taxon>Sordariomycetes</taxon>
        <taxon>Xylariomycetidae</taxon>
        <taxon>Xylariales</taxon>
        <taxon>Xylariaceae</taxon>
        <taxon>Xylaria</taxon>
    </lineage>
</organism>
<feature type="domain" description="Glycosyl transferase CAP10" evidence="8">
    <location>
        <begin position="584"/>
        <end position="919"/>
    </location>
</feature>
<feature type="region of interest" description="Disordered" evidence="7">
    <location>
        <begin position="719"/>
        <end position="765"/>
    </location>
</feature>
<dbReference type="GO" id="GO:0004497">
    <property type="term" value="F:monooxygenase activity"/>
    <property type="evidence" value="ECO:0007669"/>
    <property type="project" value="InterPro"/>
</dbReference>
<comment type="cofactor">
    <cofactor evidence="1 6">
        <name>heme</name>
        <dbReference type="ChEBI" id="CHEBI:30413"/>
    </cofactor>
</comment>
<dbReference type="InterPro" id="IPR006598">
    <property type="entry name" value="CAP10"/>
</dbReference>
<dbReference type="InterPro" id="IPR050121">
    <property type="entry name" value="Cytochrome_P450_monoxygenase"/>
</dbReference>
<dbReference type="GO" id="GO:0005506">
    <property type="term" value="F:iron ion binding"/>
    <property type="evidence" value="ECO:0007669"/>
    <property type="project" value="InterPro"/>
</dbReference>
<dbReference type="PANTHER" id="PTHR24305:SF232">
    <property type="entry name" value="P450, PUTATIVE (EUROFUNG)-RELATED"/>
    <property type="match status" value="1"/>
</dbReference>